<dbReference type="Proteomes" id="UP000322080">
    <property type="component" value="Unassembled WGS sequence"/>
</dbReference>
<dbReference type="InterPro" id="IPR029058">
    <property type="entry name" value="AB_hydrolase_fold"/>
</dbReference>
<feature type="domain" description="AB hydrolase-1" evidence="1">
    <location>
        <begin position="4"/>
        <end position="227"/>
    </location>
</feature>
<dbReference type="Gene3D" id="3.40.50.1820">
    <property type="entry name" value="alpha/beta hydrolase"/>
    <property type="match status" value="1"/>
</dbReference>
<organism evidence="2 3">
    <name type="scientific">Maritimibacter fusiformis</name>
    <dbReference type="NCBI Taxonomy" id="2603819"/>
    <lineage>
        <taxon>Bacteria</taxon>
        <taxon>Pseudomonadati</taxon>
        <taxon>Pseudomonadota</taxon>
        <taxon>Alphaproteobacteria</taxon>
        <taxon>Rhodobacterales</taxon>
        <taxon>Roseobacteraceae</taxon>
        <taxon>Maritimibacter</taxon>
    </lineage>
</organism>
<dbReference type="PANTHER" id="PTHR37017:SF11">
    <property type="entry name" value="ESTERASE_LIPASE_THIOESTERASE DOMAIN-CONTAINING PROTEIN"/>
    <property type="match status" value="1"/>
</dbReference>
<evidence type="ECO:0000259" key="1">
    <source>
        <dbReference type="Pfam" id="PF12697"/>
    </source>
</evidence>
<dbReference type="PANTHER" id="PTHR37017">
    <property type="entry name" value="AB HYDROLASE-1 DOMAIN-CONTAINING PROTEIN-RELATED"/>
    <property type="match status" value="1"/>
</dbReference>
<keyword evidence="3" id="KW-1185">Reference proteome</keyword>
<proteinExistence type="predicted"/>
<dbReference type="Pfam" id="PF12697">
    <property type="entry name" value="Abhydrolase_6"/>
    <property type="match status" value="1"/>
</dbReference>
<evidence type="ECO:0000313" key="2">
    <source>
        <dbReference type="EMBL" id="TYB80607.1"/>
    </source>
</evidence>
<dbReference type="InterPro" id="IPR000073">
    <property type="entry name" value="AB_hydrolase_1"/>
</dbReference>
<gene>
    <name evidence="2" type="ORF">FVF75_13310</name>
</gene>
<dbReference type="GO" id="GO:0016787">
    <property type="term" value="F:hydrolase activity"/>
    <property type="evidence" value="ECO:0007669"/>
    <property type="project" value="UniProtKB-KW"/>
</dbReference>
<dbReference type="InterPro" id="IPR052897">
    <property type="entry name" value="Sec-Metab_Biosynth_Hydrolase"/>
</dbReference>
<dbReference type="EMBL" id="VSIY01000013">
    <property type="protein sequence ID" value="TYB80607.1"/>
    <property type="molecule type" value="Genomic_DNA"/>
</dbReference>
<name>A0A5D0RG69_9RHOB</name>
<dbReference type="AlphaFoldDB" id="A0A5D0RG69"/>
<sequence length="237" mass="25206">MAKFLLVHGSNHGAWCWRDLIPALTALGHDARAIDLPSHGEDATPMAEVTLDGYAQAILDALDGPTVLVGHSAGGFAITRAAEIDPANIAGLVFVCAYVPAPGKSLVDMLREAPSQPLKGGLEVGHDGAAFRFKEDTARRLVYHDCPPEAVEFALAHVGWQPMAPQTTPVAFTGKGAHLPRDYVLCTEDRTIEPAHQRQMSAGFDQGHVHEINTGHCPFLSDPKGLAGLIDRIVTAG</sequence>
<dbReference type="RefSeq" id="WP_148378794.1">
    <property type="nucleotide sequence ID" value="NZ_VSIY01000013.1"/>
</dbReference>
<dbReference type="SUPFAM" id="SSF53474">
    <property type="entry name" value="alpha/beta-Hydrolases"/>
    <property type="match status" value="1"/>
</dbReference>
<accession>A0A5D0RG69</accession>
<evidence type="ECO:0000313" key="3">
    <source>
        <dbReference type="Proteomes" id="UP000322080"/>
    </source>
</evidence>
<reference evidence="2 3" key="1">
    <citation type="submission" date="2019-08" db="EMBL/GenBank/DDBJ databases">
        <title>Identification of a novel species of the genus Boseongicola.</title>
        <authorList>
            <person name="Zhang X.-Q."/>
        </authorList>
    </citation>
    <scope>NUCLEOTIDE SEQUENCE [LARGE SCALE GENOMIC DNA]</scope>
    <source>
        <strain evidence="2 3">HY14</strain>
    </source>
</reference>
<keyword evidence="2" id="KW-0378">Hydrolase</keyword>
<protein>
    <submittedName>
        <fullName evidence="2">Alpha/beta fold hydrolase</fullName>
    </submittedName>
</protein>
<comment type="caution">
    <text evidence="2">The sequence shown here is derived from an EMBL/GenBank/DDBJ whole genome shotgun (WGS) entry which is preliminary data.</text>
</comment>